<feature type="region of interest" description="Disordered" evidence="1">
    <location>
        <begin position="242"/>
        <end position="279"/>
    </location>
</feature>
<proteinExistence type="predicted"/>
<dbReference type="Proteomes" id="UP000829069">
    <property type="component" value="Chromosome"/>
</dbReference>
<evidence type="ECO:0000256" key="1">
    <source>
        <dbReference type="SAM" id="MobiDB-lite"/>
    </source>
</evidence>
<evidence type="ECO:0000313" key="4">
    <source>
        <dbReference type="Proteomes" id="UP000829069"/>
    </source>
</evidence>
<evidence type="ECO:0000313" key="3">
    <source>
        <dbReference type="EMBL" id="UNK44913.1"/>
    </source>
</evidence>
<dbReference type="Pfam" id="PF13672">
    <property type="entry name" value="PP2C_2"/>
    <property type="match status" value="1"/>
</dbReference>
<gene>
    <name evidence="3" type="ORF">MNQ99_13240</name>
</gene>
<dbReference type="RefSeq" id="WP_127511851.1">
    <property type="nucleotide sequence ID" value="NZ_CP093326.1"/>
</dbReference>
<reference evidence="3 4" key="1">
    <citation type="submission" date="2022-03" db="EMBL/GenBank/DDBJ databases">
        <title>Isotopic signatures of nitrous oxide derived from detoxification processes.</title>
        <authorList>
            <person name="Behrendt U."/>
            <person name="Buchen C."/>
            <person name="Well R."/>
            <person name="Ulrich A."/>
            <person name="Rohe L."/>
            <person name="Kolb S."/>
            <person name="Schloter M."/>
            <person name="Horn M.A."/>
            <person name="Augustin J."/>
        </authorList>
    </citation>
    <scope>NUCLEOTIDE SEQUENCE [LARGE SCALE GENOMIC DNA]</scope>
    <source>
        <strain evidence="3 4">S4-C24</strain>
    </source>
</reference>
<dbReference type="Gene3D" id="3.60.40.10">
    <property type="entry name" value="PPM-type phosphatase domain"/>
    <property type="match status" value="1"/>
</dbReference>
<dbReference type="EMBL" id="CP093326">
    <property type="protein sequence ID" value="UNK44913.1"/>
    <property type="molecule type" value="Genomic_DNA"/>
</dbReference>
<evidence type="ECO:0000259" key="2">
    <source>
        <dbReference type="PROSITE" id="PS51746"/>
    </source>
</evidence>
<dbReference type="SUPFAM" id="SSF81606">
    <property type="entry name" value="PP2C-like"/>
    <property type="match status" value="1"/>
</dbReference>
<dbReference type="InterPro" id="IPR001932">
    <property type="entry name" value="PPM-type_phosphatase-like_dom"/>
</dbReference>
<dbReference type="SMART" id="SM00332">
    <property type="entry name" value="PP2Cc"/>
    <property type="match status" value="1"/>
</dbReference>
<dbReference type="InterPro" id="IPR015655">
    <property type="entry name" value="PP2C"/>
</dbReference>
<dbReference type="PROSITE" id="PS51746">
    <property type="entry name" value="PPM_2"/>
    <property type="match status" value="1"/>
</dbReference>
<feature type="domain" description="PPM-type phosphatase" evidence="2">
    <location>
        <begin position="13"/>
        <end position="241"/>
    </location>
</feature>
<dbReference type="PANTHER" id="PTHR47992">
    <property type="entry name" value="PROTEIN PHOSPHATASE"/>
    <property type="match status" value="1"/>
</dbReference>
<dbReference type="CDD" id="cd00143">
    <property type="entry name" value="PP2Cc"/>
    <property type="match status" value="1"/>
</dbReference>
<dbReference type="InterPro" id="IPR036457">
    <property type="entry name" value="PPM-type-like_dom_sf"/>
</dbReference>
<protein>
    <submittedName>
        <fullName evidence="3">Protein phosphatase 2C domain-containing protein</fullName>
    </submittedName>
</protein>
<accession>A0ABY3W736</accession>
<dbReference type="SMART" id="SM00331">
    <property type="entry name" value="PP2C_SIG"/>
    <property type="match status" value="1"/>
</dbReference>
<organism evidence="3 4">
    <name type="scientific">Arthrobacter sulfonylureivorans</name>
    <dbReference type="NCBI Taxonomy" id="2486855"/>
    <lineage>
        <taxon>Bacteria</taxon>
        <taxon>Bacillati</taxon>
        <taxon>Actinomycetota</taxon>
        <taxon>Actinomycetes</taxon>
        <taxon>Micrococcales</taxon>
        <taxon>Micrococcaceae</taxon>
        <taxon>Arthrobacter</taxon>
    </lineage>
</organism>
<sequence>MSAASGAEAIRLNVGAGSDRGLRRMLNEDAYLADGTMFVVADGMGGHEAGEVASRICVETMRDYVASHELGAHELEQLIARADARIRAAAASRAGTTVSGAALVSERGVPYWLVFNVGDSRTYRLHKGRLEQISVDHSEVQELLEAGRITAQEALVHPRRHVVTRALGTGEDNQPDFWMVPVEPGDRIMICSDGLTSEVSNDHIYTILTSLSRPQDAVDSLIQAALRSGGRDNITVVVIDADGLQDDPEDASTAPRQEDTTTLPRLAAPGEPASEEDDR</sequence>
<name>A0ABY3W736_9MICC</name>
<keyword evidence="4" id="KW-1185">Reference proteome</keyword>